<evidence type="ECO:0000313" key="3">
    <source>
        <dbReference type="Proteomes" id="UP001220238"/>
    </source>
</evidence>
<protein>
    <submittedName>
        <fullName evidence="2">DUF4032 domain-containing protein</fullName>
    </submittedName>
</protein>
<reference evidence="2" key="1">
    <citation type="submission" date="2023-03" db="EMBL/GenBank/DDBJ databases">
        <title>Corynebacterium amycolatum SB-1.</title>
        <authorList>
            <person name="Jo H."/>
        </authorList>
    </citation>
    <scope>NUCLEOTIDE SEQUENCE</scope>
    <source>
        <strain evidence="2">SB-1</strain>
    </source>
</reference>
<organism evidence="2 3">
    <name type="scientific">Corynebacterium amycolatum</name>
    <dbReference type="NCBI Taxonomy" id="43765"/>
    <lineage>
        <taxon>Bacteria</taxon>
        <taxon>Bacillati</taxon>
        <taxon>Actinomycetota</taxon>
        <taxon>Actinomycetes</taxon>
        <taxon>Mycobacteriales</taxon>
        <taxon>Corynebacteriaceae</taxon>
        <taxon>Corynebacterium</taxon>
    </lineage>
</organism>
<proteinExistence type="predicted"/>
<dbReference type="Pfam" id="PF06293">
    <property type="entry name" value="Kdo"/>
    <property type="match status" value="1"/>
</dbReference>
<gene>
    <name evidence="2" type="ORF">P2W56_09515</name>
</gene>
<dbReference type="EMBL" id="CP120206">
    <property type="protein sequence ID" value="WET44974.1"/>
    <property type="molecule type" value="Genomic_DNA"/>
</dbReference>
<dbReference type="RefSeq" id="WP_187402498.1">
    <property type="nucleotide sequence ID" value="NZ_CP120206.1"/>
</dbReference>
<evidence type="ECO:0000313" key="2">
    <source>
        <dbReference type="EMBL" id="WET44974.1"/>
    </source>
</evidence>
<name>A0AB38XYS8_CORAY</name>
<evidence type="ECO:0000259" key="1">
    <source>
        <dbReference type="Pfam" id="PF13224"/>
    </source>
</evidence>
<dbReference type="Proteomes" id="UP001220238">
    <property type="component" value="Chromosome"/>
</dbReference>
<dbReference type="InterPro" id="IPR025111">
    <property type="entry name" value="DUF4032"/>
</dbReference>
<dbReference type="Pfam" id="PF13224">
    <property type="entry name" value="DUF4032"/>
    <property type="match status" value="1"/>
</dbReference>
<dbReference type="InterPro" id="IPR011009">
    <property type="entry name" value="Kinase-like_dom_sf"/>
</dbReference>
<dbReference type="AlphaFoldDB" id="A0AB38XYS8"/>
<accession>A0AB38XYS8</accession>
<dbReference type="SUPFAM" id="SSF56112">
    <property type="entry name" value="Protein kinase-like (PK-like)"/>
    <property type="match status" value="1"/>
</dbReference>
<sequence>MKIAATTVASKLLRLPWHIPLEQWPDDLLAALPQGISRHIVRFVNLDDRVIAVKEIGEFTAHHEYRMLRDLIRLGAPSVRPLAVITGRKDADGEPLTAALVTEHLEYSLPYRAVFSQQVTRETVVRLIDSLAVLLVRLHLLGFYWGDVSLSNTLFRRDADAFSAYLVDAETGDLQGTLSDSRRLYDVDVAHTNIIGELMDLQAGGFLDPEMDVIAVGRRIIERYEDLWQELTGEESIGVEEPWLVDERMRRLNDLGFDVGELKVTSDGGRVVFRPRVVDAGHHHRQLMRLTGLDVQEGQARRMLNSMQTFRLSEGLEGIPLEQVAHRWLREVFEATILAVPEGLRGRLQDAQIFHEVLEHRWYIAEKRRADVPLQEAVQSYVARVLPGHRDESVYLPASDEVE</sequence>
<feature type="domain" description="DUF4032" evidence="1">
    <location>
        <begin position="227"/>
        <end position="386"/>
    </location>
</feature>